<dbReference type="EMBL" id="BAAATJ010000007">
    <property type="protein sequence ID" value="GAA2395864.1"/>
    <property type="molecule type" value="Genomic_DNA"/>
</dbReference>
<name>A0ABN3I8D1_9ACTN</name>
<evidence type="ECO:0000313" key="2">
    <source>
        <dbReference type="Proteomes" id="UP001500058"/>
    </source>
</evidence>
<proteinExistence type="predicted"/>
<evidence type="ECO:0000313" key="1">
    <source>
        <dbReference type="EMBL" id="GAA2395864.1"/>
    </source>
</evidence>
<organism evidence="1 2">
    <name type="scientific">Streptomyces glaucosporus</name>
    <dbReference type="NCBI Taxonomy" id="284044"/>
    <lineage>
        <taxon>Bacteria</taxon>
        <taxon>Bacillati</taxon>
        <taxon>Actinomycetota</taxon>
        <taxon>Actinomycetes</taxon>
        <taxon>Kitasatosporales</taxon>
        <taxon>Streptomycetaceae</taxon>
        <taxon>Streptomyces</taxon>
    </lineage>
</organism>
<gene>
    <name evidence="1" type="ORF">GCM10010420_21750</name>
</gene>
<accession>A0ABN3I8D1</accession>
<comment type="caution">
    <text evidence="1">The sequence shown here is derived from an EMBL/GenBank/DDBJ whole genome shotgun (WGS) entry which is preliminary data.</text>
</comment>
<reference evidence="1 2" key="1">
    <citation type="journal article" date="2019" name="Int. J. Syst. Evol. Microbiol.">
        <title>The Global Catalogue of Microorganisms (GCM) 10K type strain sequencing project: providing services to taxonomists for standard genome sequencing and annotation.</title>
        <authorList>
            <consortium name="The Broad Institute Genomics Platform"/>
            <consortium name="The Broad Institute Genome Sequencing Center for Infectious Disease"/>
            <person name="Wu L."/>
            <person name="Ma J."/>
        </authorList>
    </citation>
    <scope>NUCLEOTIDE SEQUENCE [LARGE SCALE GENOMIC DNA]</scope>
    <source>
        <strain evidence="1 2">JCM 6921</strain>
    </source>
</reference>
<protein>
    <submittedName>
        <fullName evidence="1">Uncharacterized protein</fullName>
    </submittedName>
</protein>
<dbReference type="Proteomes" id="UP001500058">
    <property type="component" value="Unassembled WGS sequence"/>
</dbReference>
<sequence>MAIDLKKLNEDVQKLKSDMEDSKKWVQSFQKKLEYGYGKAEAVGGAAAAVGGSATATGISGEFTGASAGLKLFNAEHTVFDLKEQLDRRRGLLPEQIKASVDRLYPVVARLNTQLPEVRQTARKAHERLDRIQPRVGAVESSLRSMRSRVGNNVAAGRTANFANLGSFSEAASHINRLENRVNTLIAALG</sequence>
<keyword evidence="2" id="KW-1185">Reference proteome</keyword>
<dbReference type="Gene3D" id="1.20.1170.10">
    <property type="match status" value="1"/>
</dbReference>
<dbReference type="RefSeq" id="WP_344630717.1">
    <property type="nucleotide sequence ID" value="NZ_BAAATJ010000007.1"/>
</dbReference>